<protein>
    <submittedName>
        <fullName evidence="2">Uncharacterized protein</fullName>
    </submittedName>
</protein>
<evidence type="ECO:0000256" key="1">
    <source>
        <dbReference type="SAM" id="MobiDB-lite"/>
    </source>
</evidence>
<gene>
    <name evidence="2" type="ORF">FSB_LOCUS5284</name>
</gene>
<dbReference type="PANTHER" id="PTHR33240:SF8">
    <property type="entry name" value="OS03G0439900 PROTEIN"/>
    <property type="match status" value="1"/>
</dbReference>
<name>A0A2N9ERE2_FAGSY</name>
<feature type="compositionally biased region" description="Polar residues" evidence="1">
    <location>
        <begin position="20"/>
        <end position="31"/>
    </location>
</feature>
<feature type="compositionally biased region" description="Basic and acidic residues" evidence="1">
    <location>
        <begin position="125"/>
        <end position="135"/>
    </location>
</feature>
<feature type="compositionally biased region" description="Polar residues" evidence="1">
    <location>
        <begin position="1"/>
        <end position="12"/>
    </location>
</feature>
<evidence type="ECO:0000313" key="2">
    <source>
        <dbReference type="EMBL" id="SPC77402.1"/>
    </source>
</evidence>
<reference evidence="2" key="1">
    <citation type="submission" date="2018-02" db="EMBL/GenBank/DDBJ databases">
        <authorList>
            <person name="Cohen D.B."/>
            <person name="Kent A.D."/>
        </authorList>
    </citation>
    <scope>NUCLEOTIDE SEQUENCE</scope>
</reference>
<accession>A0A2N9ERE2</accession>
<feature type="compositionally biased region" description="Basic and acidic residues" evidence="1">
    <location>
        <begin position="77"/>
        <end position="87"/>
    </location>
</feature>
<feature type="region of interest" description="Disordered" evidence="1">
    <location>
        <begin position="77"/>
        <end position="135"/>
    </location>
</feature>
<organism evidence="2">
    <name type="scientific">Fagus sylvatica</name>
    <name type="common">Beechnut</name>
    <dbReference type="NCBI Taxonomy" id="28930"/>
    <lineage>
        <taxon>Eukaryota</taxon>
        <taxon>Viridiplantae</taxon>
        <taxon>Streptophyta</taxon>
        <taxon>Embryophyta</taxon>
        <taxon>Tracheophyta</taxon>
        <taxon>Spermatophyta</taxon>
        <taxon>Magnoliopsida</taxon>
        <taxon>eudicotyledons</taxon>
        <taxon>Gunneridae</taxon>
        <taxon>Pentapetalae</taxon>
        <taxon>rosids</taxon>
        <taxon>fabids</taxon>
        <taxon>Fagales</taxon>
        <taxon>Fagaceae</taxon>
        <taxon>Fagus</taxon>
    </lineage>
</organism>
<dbReference type="PANTHER" id="PTHR33240">
    <property type="entry name" value="OS08G0508500 PROTEIN"/>
    <property type="match status" value="1"/>
</dbReference>
<feature type="region of interest" description="Disordered" evidence="1">
    <location>
        <begin position="1"/>
        <end position="44"/>
    </location>
</feature>
<dbReference type="AlphaFoldDB" id="A0A2N9ERE2"/>
<dbReference type="EMBL" id="OIVN01000269">
    <property type="protein sequence ID" value="SPC77402.1"/>
    <property type="molecule type" value="Genomic_DNA"/>
</dbReference>
<sequence length="504" mass="57965">MSGVAPSSSRSPYSVGWRTSVDSMRNSSPGTTYRPPHRGSATATLVDSSLRHTDTHWDSTGERMISDLCREVHDLRQEARDRSPARERPRHKVTQSKRNMIGFPASHSPELHGSRESSPSLNPYHEAHNPRRKEYAPHKIARTGEQNAVWKELDLVSSSPYLERIDRAELPERFTAPWFDVYDGRTDPIAPPKLLEDPLSRDQKLQCSYHRDKGHMTENCHMLKTHLEQLASAGHLNEFIDSNLSEKKERSSVVTRPSTAAAASTGIINVIYDPLCSSILPGFYRDLGDVQLPHNDPLVVTLRIGNFNVKRVLIDQGSFAEVMYQDLYEKLSLGESDLTSFTSPGVSPYNAIMGREWLHRMRAVPLTLHQKLRGFMTPTNLEECEDRHRFGWRTRENFLRLLQPRALWLQRMRAVPPTLHQKLRFPTMDGVMELNEEQVTGDRQTMRSGCYQAEKLRTARGFVMPIDLEECGDRHQFGWRTRENFLRLLQPRALLSDWIKFYRS</sequence>
<proteinExistence type="predicted"/>